<dbReference type="GeneID" id="20813250"/>
<reference evidence="8" key="1">
    <citation type="submission" date="2013-12" db="EMBL/GenBank/DDBJ databases">
        <title>The Genome Sequence of Aphanomyces astaci APO3.</title>
        <authorList>
            <consortium name="The Broad Institute Genomics Platform"/>
            <person name="Russ C."/>
            <person name="Tyler B."/>
            <person name="van West P."/>
            <person name="Dieguez-Uribeondo J."/>
            <person name="Young S.K."/>
            <person name="Zeng Q."/>
            <person name="Gargeya S."/>
            <person name="Fitzgerald M."/>
            <person name="Abouelleil A."/>
            <person name="Alvarado L."/>
            <person name="Chapman S.B."/>
            <person name="Gainer-Dewar J."/>
            <person name="Goldberg J."/>
            <person name="Griggs A."/>
            <person name="Gujja S."/>
            <person name="Hansen M."/>
            <person name="Howarth C."/>
            <person name="Imamovic A."/>
            <person name="Ireland A."/>
            <person name="Larimer J."/>
            <person name="McCowan C."/>
            <person name="Murphy C."/>
            <person name="Pearson M."/>
            <person name="Poon T.W."/>
            <person name="Priest M."/>
            <person name="Roberts A."/>
            <person name="Saif S."/>
            <person name="Shea T."/>
            <person name="Sykes S."/>
            <person name="Wortman J."/>
            <person name="Nusbaum C."/>
            <person name="Birren B."/>
        </authorList>
    </citation>
    <scope>NUCLEOTIDE SEQUENCE [LARGE SCALE GENOMIC DNA]</scope>
    <source>
        <strain evidence="8">APO3</strain>
    </source>
</reference>
<dbReference type="InterPro" id="IPR001680">
    <property type="entry name" value="WD40_rpt"/>
</dbReference>
<dbReference type="STRING" id="112090.W4G2M4"/>
<evidence type="ECO:0000256" key="2">
    <source>
        <dbReference type="ARBA" id="ARBA00022574"/>
    </source>
</evidence>
<name>W4G2M4_APHAT</name>
<dbReference type="PANTHER" id="PTHR14773">
    <property type="entry name" value="WD REPEAT-CONTAINING PROTEIN 76"/>
    <property type="match status" value="1"/>
</dbReference>
<comment type="similarity">
    <text evidence="1">Belongs to the WD repeat DDB2/WDR76 family.</text>
</comment>
<evidence type="ECO:0000256" key="1">
    <source>
        <dbReference type="ARBA" id="ARBA00005434"/>
    </source>
</evidence>
<feature type="repeat" description="WD" evidence="6">
    <location>
        <begin position="491"/>
        <end position="526"/>
    </location>
</feature>
<dbReference type="InterPro" id="IPR015943">
    <property type="entry name" value="WD40/YVTN_repeat-like_dom_sf"/>
</dbReference>
<dbReference type="SMART" id="SM00320">
    <property type="entry name" value="WD40"/>
    <property type="match status" value="5"/>
</dbReference>
<protein>
    <submittedName>
        <fullName evidence="8">Uncharacterized protein</fullName>
    </submittedName>
</protein>
<dbReference type="InterPro" id="IPR036322">
    <property type="entry name" value="WD40_repeat_dom_sf"/>
</dbReference>
<proteinExistence type="inferred from homology"/>
<evidence type="ECO:0000256" key="4">
    <source>
        <dbReference type="ARBA" id="ARBA00022763"/>
    </source>
</evidence>
<feature type="region of interest" description="Disordered" evidence="7">
    <location>
        <begin position="104"/>
        <end position="165"/>
    </location>
</feature>
<dbReference type="Gene3D" id="2.130.10.10">
    <property type="entry name" value="YVTN repeat-like/Quinoprotein amine dehydrogenase"/>
    <property type="match status" value="2"/>
</dbReference>
<dbReference type="Pfam" id="PF00400">
    <property type="entry name" value="WD40"/>
    <property type="match status" value="3"/>
</dbReference>
<dbReference type="GO" id="GO:0006974">
    <property type="term" value="P:DNA damage response"/>
    <property type="evidence" value="ECO:0007669"/>
    <property type="project" value="UniProtKB-KW"/>
</dbReference>
<dbReference type="VEuPathDB" id="FungiDB:H257_11254"/>
<dbReference type="PANTHER" id="PTHR14773:SF2">
    <property type="entry name" value="(WILD MALAYSIAN BANANA) HYPOTHETICAL PROTEIN"/>
    <property type="match status" value="1"/>
</dbReference>
<feature type="compositionally biased region" description="Basic and acidic residues" evidence="7">
    <location>
        <begin position="156"/>
        <end position="165"/>
    </location>
</feature>
<accession>W4G2M4</accession>
<keyword evidence="3" id="KW-0677">Repeat</keyword>
<feature type="region of interest" description="Disordered" evidence="7">
    <location>
        <begin position="199"/>
        <end position="258"/>
    </location>
</feature>
<evidence type="ECO:0000256" key="5">
    <source>
        <dbReference type="ARBA" id="ARBA00023125"/>
    </source>
</evidence>
<sequence>MARQRRQRQLATGMKAGSLLQYFSVQQPITEHDARVISAPLSKAENVMIPGSPKSCDDCAEAKSPSSPLQPAVPSHASVGASPSDTTSHVVPVIQTGSSALPKGLAESTASDLVHTSPPQVIAPLDSNESASVEDPATPDEAKGALKGTLGHSSSHSHDRQNKKVKLDDSALCAYEQERLAKIRQNAAFLASLGIDHLPQPRRTSSIQKPKPRRRPPSSPPPVALRRSSRQLAAGGVDSAVSTEEPTPKQPPTRQPFDVFPDTSVLVQYLCDTPGNPTLSQSVATECSTVSQQGRGFATTPSSHDRVDTNLKRVYSMASTGRLLVAAGHNGYLSLYSCDVAYQSTPLLSFRAHQGWCSGVNFNLTSPAQTRMITAANDGFVKLWAVDPSTLGLALLGSTNLHSNSGIFSLDVQTCDAVIATGSKDYTVALSAVTQSHLQLVRTLDHHTGVVKCVRFSATEPTMLASCGNDLTVQITDLRCRSSVAATCLVQGGHTRAVNSVRWAPTCRHTVVSTGFDGKILVWDIRQHDRGPSVTYATSEFKTMFPVEFLAPNQVVAGVDRALVVYDVRTHDVRSRDDLEYDADSVLVKDRVVVAAHRQTLSTFQYMDTVQ</sequence>
<dbReference type="GO" id="GO:0005634">
    <property type="term" value="C:nucleus"/>
    <property type="evidence" value="ECO:0007669"/>
    <property type="project" value="TreeGrafter"/>
</dbReference>
<dbReference type="RefSeq" id="XP_009836449.1">
    <property type="nucleotide sequence ID" value="XM_009838147.1"/>
</dbReference>
<keyword evidence="4" id="KW-0227">DNA damage</keyword>
<dbReference type="GO" id="GO:2000001">
    <property type="term" value="P:regulation of DNA damage checkpoint"/>
    <property type="evidence" value="ECO:0007669"/>
    <property type="project" value="TreeGrafter"/>
</dbReference>
<dbReference type="EMBL" id="KI913146">
    <property type="protein sequence ID" value="ETV73935.1"/>
    <property type="molecule type" value="Genomic_DNA"/>
</dbReference>
<dbReference type="AlphaFoldDB" id="W4G2M4"/>
<gene>
    <name evidence="8" type="ORF">H257_11254</name>
</gene>
<feature type="region of interest" description="Disordered" evidence="7">
    <location>
        <begin position="55"/>
        <end position="88"/>
    </location>
</feature>
<evidence type="ECO:0000256" key="7">
    <source>
        <dbReference type="SAM" id="MobiDB-lite"/>
    </source>
</evidence>
<keyword evidence="2 6" id="KW-0853">WD repeat</keyword>
<keyword evidence="5" id="KW-0238">DNA-binding</keyword>
<dbReference type="InterPro" id="IPR019775">
    <property type="entry name" value="WD40_repeat_CS"/>
</dbReference>
<dbReference type="PROSITE" id="PS50294">
    <property type="entry name" value="WD_REPEATS_REGION"/>
    <property type="match status" value="1"/>
</dbReference>
<dbReference type="PROSITE" id="PS00678">
    <property type="entry name" value="WD_REPEATS_1"/>
    <property type="match status" value="1"/>
</dbReference>
<organism evidence="8">
    <name type="scientific">Aphanomyces astaci</name>
    <name type="common">Crayfish plague agent</name>
    <dbReference type="NCBI Taxonomy" id="112090"/>
    <lineage>
        <taxon>Eukaryota</taxon>
        <taxon>Sar</taxon>
        <taxon>Stramenopiles</taxon>
        <taxon>Oomycota</taxon>
        <taxon>Saprolegniomycetes</taxon>
        <taxon>Saprolegniales</taxon>
        <taxon>Verrucalvaceae</taxon>
        <taxon>Aphanomyces</taxon>
    </lineage>
</organism>
<dbReference type="OrthoDB" id="10251381at2759"/>
<evidence type="ECO:0000313" key="8">
    <source>
        <dbReference type="EMBL" id="ETV73935.1"/>
    </source>
</evidence>
<dbReference type="SUPFAM" id="SSF50978">
    <property type="entry name" value="WD40 repeat-like"/>
    <property type="match status" value="1"/>
</dbReference>
<dbReference type="InterPro" id="IPR050853">
    <property type="entry name" value="WD_repeat_DNA-damage-binding"/>
</dbReference>
<evidence type="ECO:0000256" key="3">
    <source>
        <dbReference type="ARBA" id="ARBA00022737"/>
    </source>
</evidence>
<dbReference type="PROSITE" id="PS50082">
    <property type="entry name" value="WD_REPEATS_2"/>
    <property type="match status" value="1"/>
</dbReference>
<dbReference type="GO" id="GO:0003677">
    <property type="term" value="F:DNA binding"/>
    <property type="evidence" value="ECO:0007669"/>
    <property type="project" value="UniProtKB-KW"/>
</dbReference>
<evidence type="ECO:0000256" key="6">
    <source>
        <dbReference type="PROSITE-ProRule" id="PRU00221"/>
    </source>
</evidence>